<dbReference type="PANTHER" id="PTHR35020">
    <property type="entry name" value="N-ACETYLGLUCOSAMINE-INDUCED PROTEIN 1"/>
    <property type="match status" value="1"/>
</dbReference>
<dbReference type="PANTHER" id="PTHR35020:SF4">
    <property type="entry name" value="N-ACETYLGLUCOSAMINE-INDUCED PROTEIN 1"/>
    <property type="match status" value="1"/>
</dbReference>
<dbReference type="GO" id="GO:0005737">
    <property type="term" value="C:cytoplasm"/>
    <property type="evidence" value="ECO:0007669"/>
    <property type="project" value="TreeGrafter"/>
</dbReference>
<gene>
    <name evidence="1" type="ORF">PG999_006478</name>
</gene>
<accession>A0AAW0QSJ1</accession>
<dbReference type="InterPro" id="IPR022036">
    <property type="entry name" value="DUF3605"/>
</dbReference>
<organism evidence="1 2">
    <name type="scientific">Apiospora kogelbergensis</name>
    <dbReference type="NCBI Taxonomy" id="1337665"/>
    <lineage>
        <taxon>Eukaryota</taxon>
        <taxon>Fungi</taxon>
        <taxon>Dikarya</taxon>
        <taxon>Ascomycota</taxon>
        <taxon>Pezizomycotina</taxon>
        <taxon>Sordariomycetes</taxon>
        <taxon>Xylariomycetidae</taxon>
        <taxon>Amphisphaeriales</taxon>
        <taxon>Apiosporaceae</taxon>
        <taxon>Apiospora</taxon>
    </lineage>
</organism>
<name>A0AAW0QSJ1_9PEZI</name>
<dbReference type="Pfam" id="PF12239">
    <property type="entry name" value="DUF3605"/>
    <property type="match status" value="1"/>
</dbReference>
<dbReference type="Proteomes" id="UP001392437">
    <property type="component" value="Unassembled WGS sequence"/>
</dbReference>
<evidence type="ECO:0000313" key="2">
    <source>
        <dbReference type="Proteomes" id="UP001392437"/>
    </source>
</evidence>
<dbReference type="EMBL" id="JAQQWP010000006">
    <property type="protein sequence ID" value="KAK8114409.1"/>
    <property type="molecule type" value="Genomic_DNA"/>
</dbReference>
<keyword evidence="2" id="KW-1185">Reference proteome</keyword>
<proteinExistence type="predicted"/>
<dbReference type="GO" id="GO:0006044">
    <property type="term" value="P:N-acetylglucosamine metabolic process"/>
    <property type="evidence" value="ECO:0007669"/>
    <property type="project" value="TreeGrafter"/>
</dbReference>
<protein>
    <recommendedName>
        <fullName evidence="3">N-acetylglucosamine-induced protein 1</fullName>
    </recommendedName>
</protein>
<comment type="caution">
    <text evidence="1">The sequence shown here is derived from an EMBL/GenBank/DDBJ whole genome shotgun (WGS) entry which is preliminary data.</text>
</comment>
<dbReference type="AlphaFoldDB" id="A0AAW0QSJ1"/>
<evidence type="ECO:0008006" key="3">
    <source>
        <dbReference type="Google" id="ProtNLM"/>
    </source>
</evidence>
<sequence length="225" mass="26353">MGSTDAATSMPYWHVNVPESEREADCPGFLRDLSAKDQGIISTPDDQYHTLTWAEVRDIVATNRLDRFQRVPSDLRRYLAYNWQLRRDHGSVMNFVLNQRLRWAMPITPKGAPFELPEDDIKTLWNDWPYGLDKRIVHIVVWTKFDLEEDPQTTDLTDAARREINHYVDKVFGSRLPAENYIWFKNWSSLKSVHAVEHFHVMLFDPDPAFIDEITHGDVPLCRKV</sequence>
<reference evidence="1 2" key="1">
    <citation type="submission" date="2023-01" db="EMBL/GenBank/DDBJ databases">
        <title>Analysis of 21 Apiospora genomes using comparative genomics revels a genus with tremendous synthesis potential of carbohydrate active enzymes and secondary metabolites.</title>
        <authorList>
            <person name="Sorensen T."/>
        </authorList>
    </citation>
    <scope>NUCLEOTIDE SEQUENCE [LARGE SCALE GENOMIC DNA]</scope>
    <source>
        <strain evidence="1 2">CBS 117206</strain>
    </source>
</reference>
<evidence type="ECO:0000313" key="1">
    <source>
        <dbReference type="EMBL" id="KAK8114409.1"/>
    </source>
</evidence>